<organism evidence="1 2">
    <name type="scientific">Micromonospora ureilytica</name>
    <dbReference type="NCBI Taxonomy" id="709868"/>
    <lineage>
        <taxon>Bacteria</taxon>
        <taxon>Bacillati</taxon>
        <taxon>Actinomycetota</taxon>
        <taxon>Actinomycetes</taxon>
        <taxon>Micromonosporales</taxon>
        <taxon>Micromonosporaceae</taxon>
        <taxon>Micromonospora</taxon>
    </lineage>
</organism>
<evidence type="ECO:0000313" key="2">
    <source>
        <dbReference type="Proteomes" id="UP000614915"/>
    </source>
</evidence>
<proteinExistence type="predicted"/>
<dbReference type="RefSeq" id="WP_196929461.1">
    <property type="nucleotide sequence ID" value="NZ_JADOTX010000001.1"/>
</dbReference>
<protein>
    <submittedName>
        <fullName evidence="1">Uncharacterized protein</fullName>
    </submittedName>
</protein>
<reference evidence="1 2" key="1">
    <citation type="submission" date="2020-11" db="EMBL/GenBank/DDBJ databases">
        <title>Sequencing the genomes of 1000 actinobacteria strains.</title>
        <authorList>
            <person name="Klenk H.-P."/>
        </authorList>
    </citation>
    <scope>NUCLEOTIDE SEQUENCE [LARGE SCALE GENOMIC DNA]</scope>
    <source>
        <strain evidence="1 2">DSM 101692</strain>
    </source>
</reference>
<comment type="caution">
    <text evidence="1">The sequence shown here is derived from an EMBL/GenBank/DDBJ whole genome shotgun (WGS) entry which is preliminary data.</text>
</comment>
<evidence type="ECO:0000313" key="1">
    <source>
        <dbReference type="EMBL" id="MBG6069484.1"/>
    </source>
</evidence>
<name>A0ABS0JR22_9ACTN</name>
<gene>
    <name evidence="1" type="ORF">IW248_005771</name>
</gene>
<accession>A0ABS0JR22</accession>
<dbReference type="EMBL" id="JADOTX010000001">
    <property type="protein sequence ID" value="MBG6069484.1"/>
    <property type="molecule type" value="Genomic_DNA"/>
</dbReference>
<sequence length="336" mass="37548">MPEYSLAAYTIRVRPRMSSKSSDNYLPLDKFDGSASDLAPFLYAFFNGLINTPYQHKDEGKYLIAETVRAEDRSIYTTVRSGSHGHQSTLRDVETHQDTYERQANEAELIPLRNLFVIPHNSLAGIFLTERVGVRGLKSSLDHILTRTFAARFPGFSVELSPLAPEAAVKASIEEGELKKIRLVRYGIPSDVADQYNLGAHEEELGIMELVLKPDRALAFPKQKVRDALNDNSLPALLEIRGLDYHDIKLEVKVGKSMRTLTVTQERPPRVTFPLPENKNIPSGRPTDGTVHEVAAEVVAELAKDLSIRESDYAGTEFFWTADILARKLVIANDEG</sequence>
<dbReference type="Proteomes" id="UP000614915">
    <property type="component" value="Unassembled WGS sequence"/>
</dbReference>
<keyword evidence="2" id="KW-1185">Reference proteome</keyword>